<dbReference type="InterPro" id="IPR051121">
    <property type="entry name" value="FAH"/>
</dbReference>
<comment type="caution">
    <text evidence="4">The sequence shown here is derived from an EMBL/GenBank/DDBJ whole genome shotgun (WGS) entry which is preliminary data.</text>
</comment>
<gene>
    <name evidence="4" type="ORF">GCM10011320_10870</name>
</gene>
<protein>
    <submittedName>
        <fullName evidence="4">Fumarylacetoacetate hydrolase</fullName>
    </submittedName>
</protein>
<feature type="domain" description="Fumarylacetoacetase-like C-terminal" evidence="3">
    <location>
        <begin position="217"/>
        <end position="360"/>
    </location>
</feature>
<proteinExistence type="inferred from homology"/>
<evidence type="ECO:0000313" key="4">
    <source>
        <dbReference type="EMBL" id="GGJ05870.1"/>
    </source>
</evidence>
<evidence type="ECO:0000313" key="5">
    <source>
        <dbReference type="Proteomes" id="UP000661507"/>
    </source>
</evidence>
<dbReference type="PANTHER" id="PTHR42796">
    <property type="entry name" value="FUMARYLACETOACETATE HYDROLASE DOMAIN-CONTAINING PROTEIN 2A-RELATED"/>
    <property type="match status" value="1"/>
</dbReference>
<dbReference type="SUPFAM" id="SSF56529">
    <property type="entry name" value="FAH"/>
    <property type="match status" value="1"/>
</dbReference>
<dbReference type="Proteomes" id="UP000661507">
    <property type="component" value="Unassembled WGS sequence"/>
</dbReference>
<reference evidence="4" key="1">
    <citation type="journal article" date="2014" name="Int. J. Syst. Evol. Microbiol.">
        <title>Complete genome sequence of Corynebacterium casei LMG S-19264T (=DSM 44701T), isolated from a smear-ripened cheese.</title>
        <authorList>
            <consortium name="US DOE Joint Genome Institute (JGI-PGF)"/>
            <person name="Walter F."/>
            <person name="Albersmeier A."/>
            <person name="Kalinowski J."/>
            <person name="Ruckert C."/>
        </authorList>
    </citation>
    <scope>NUCLEOTIDE SEQUENCE</scope>
    <source>
        <strain evidence="4">CGMCC 1.3617</strain>
    </source>
</reference>
<dbReference type="Pfam" id="PF01557">
    <property type="entry name" value="FAA_hydrolase"/>
    <property type="match status" value="1"/>
</dbReference>
<dbReference type="EMBL" id="BMKW01000002">
    <property type="protein sequence ID" value="GGJ05870.1"/>
    <property type="molecule type" value="Genomic_DNA"/>
</dbReference>
<keyword evidence="4" id="KW-0378">Hydrolase</keyword>
<dbReference type="RefSeq" id="WP_188965891.1">
    <property type="nucleotide sequence ID" value="NZ_BMKW01000002.1"/>
</dbReference>
<dbReference type="GO" id="GO:0046872">
    <property type="term" value="F:metal ion binding"/>
    <property type="evidence" value="ECO:0007669"/>
    <property type="project" value="UniProtKB-KW"/>
</dbReference>
<dbReference type="PANTHER" id="PTHR42796:SF7">
    <property type="entry name" value="2-DEHYDRO-3-DEOXY-D-ARABINONATE DEHYDRATASE"/>
    <property type="match status" value="1"/>
</dbReference>
<reference evidence="4" key="2">
    <citation type="submission" date="2020-09" db="EMBL/GenBank/DDBJ databases">
        <authorList>
            <person name="Sun Q."/>
            <person name="Zhou Y."/>
        </authorList>
    </citation>
    <scope>NUCLEOTIDE SEQUENCE</scope>
    <source>
        <strain evidence="4">CGMCC 1.3617</strain>
    </source>
</reference>
<dbReference type="AlphaFoldDB" id="A0A917NJR6"/>
<evidence type="ECO:0000256" key="1">
    <source>
        <dbReference type="ARBA" id="ARBA00010211"/>
    </source>
</evidence>
<organism evidence="4 5">
    <name type="scientific">Neoroseomonas lacus</name>
    <dbReference type="NCBI Taxonomy" id="287609"/>
    <lineage>
        <taxon>Bacteria</taxon>
        <taxon>Pseudomonadati</taxon>
        <taxon>Pseudomonadota</taxon>
        <taxon>Alphaproteobacteria</taxon>
        <taxon>Acetobacterales</taxon>
        <taxon>Acetobacteraceae</taxon>
        <taxon>Neoroseomonas</taxon>
    </lineage>
</organism>
<accession>A0A917NJR6</accession>
<name>A0A917NJR6_9PROT</name>
<dbReference type="InterPro" id="IPR011234">
    <property type="entry name" value="Fumarylacetoacetase-like_C"/>
</dbReference>
<sequence>MRLDRTCLPADMARGTFAARIMTPDGPCVVGLIGGAAFDMTPMWGTMSRWMEAETPTACIRTRGVPMALDLDALLANSAHDARDPAKPWLLAPIDLQAVKAAGVTYVRSMLERVIEERCRGDASLAAAVRVEVREIIGDDLAALVPGSAEAMRVKAALVEKGWWSQYLEVGIGPDAEIFTKCAPMAAVGTGSKVGVHPNSQWSNPEPEAVMVVNSRGRIQGVTLGNDVNLRDVEGRSALLLGRAKDNNASAALGPMIRLFDEEFTLEDVRQAEITLTISGRDGFALDERGAVGSISRDPTDIVGQMIGAHHQYPDGAVLYLGTPFSPSKDRGAAGMGFTHQEGDVVRVSSPQLGALVNEVDRTDECPPWVFGTGALFASLTRRGLPRA</sequence>
<dbReference type="InterPro" id="IPR036663">
    <property type="entry name" value="Fumarylacetoacetase_C_sf"/>
</dbReference>
<keyword evidence="5" id="KW-1185">Reference proteome</keyword>
<keyword evidence="2" id="KW-0479">Metal-binding</keyword>
<comment type="similarity">
    <text evidence="1">Belongs to the FAH family.</text>
</comment>
<evidence type="ECO:0000259" key="3">
    <source>
        <dbReference type="Pfam" id="PF01557"/>
    </source>
</evidence>
<dbReference type="Gene3D" id="3.90.850.10">
    <property type="entry name" value="Fumarylacetoacetase-like, C-terminal domain"/>
    <property type="match status" value="1"/>
</dbReference>
<dbReference type="GO" id="GO:0016787">
    <property type="term" value="F:hydrolase activity"/>
    <property type="evidence" value="ECO:0007669"/>
    <property type="project" value="UniProtKB-KW"/>
</dbReference>
<evidence type="ECO:0000256" key="2">
    <source>
        <dbReference type="ARBA" id="ARBA00022723"/>
    </source>
</evidence>
<dbReference type="GO" id="GO:0044281">
    <property type="term" value="P:small molecule metabolic process"/>
    <property type="evidence" value="ECO:0007669"/>
    <property type="project" value="UniProtKB-ARBA"/>
</dbReference>